<feature type="non-terminal residue" evidence="3">
    <location>
        <position position="88"/>
    </location>
</feature>
<dbReference type="AlphaFoldDB" id="A0A564Y2P3"/>
<accession>A0A564Y2P3</accession>
<name>A0A564Y2P3_HYMDI</name>
<evidence type="ECO:0000259" key="2">
    <source>
        <dbReference type="Pfam" id="PF12780"/>
    </source>
</evidence>
<dbReference type="InterPro" id="IPR026983">
    <property type="entry name" value="DHC"/>
</dbReference>
<dbReference type="Proteomes" id="UP000321570">
    <property type="component" value="Unassembled WGS sequence"/>
</dbReference>
<evidence type="ECO:0000313" key="4">
    <source>
        <dbReference type="Proteomes" id="UP000321570"/>
    </source>
</evidence>
<dbReference type="PANTHER" id="PTHR22878">
    <property type="entry name" value="DYNEIN HEAVY CHAIN 6, AXONEMAL-LIKE-RELATED"/>
    <property type="match status" value="1"/>
</dbReference>
<dbReference type="InterPro" id="IPR024317">
    <property type="entry name" value="Dynein_heavy_chain_D4_dom"/>
</dbReference>
<protein>
    <recommendedName>
        <fullName evidence="2">Dynein heavy chain AAA module D4 domain-containing protein</fullName>
    </recommendedName>
</protein>
<gene>
    <name evidence="3" type="ORF">WMSIL1_LOCUS2148</name>
</gene>
<dbReference type="EMBL" id="CABIJS010000055">
    <property type="protein sequence ID" value="VUZ41239.1"/>
    <property type="molecule type" value="Genomic_DNA"/>
</dbReference>
<dbReference type="GO" id="GO:0030286">
    <property type="term" value="C:dynein complex"/>
    <property type="evidence" value="ECO:0007669"/>
    <property type="project" value="InterPro"/>
</dbReference>
<dbReference type="GO" id="GO:0051959">
    <property type="term" value="F:dynein light intermediate chain binding"/>
    <property type="evidence" value="ECO:0007669"/>
    <property type="project" value="InterPro"/>
</dbReference>
<dbReference type="InterPro" id="IPR027417">
    <property type="entry name" value="P-loop_NTPase"/>
</dbReference>
<sequence>MVFFTDAVQHICRIARILRQDRGNALLVGVGGTGKRTLTQLAAYINGCRCFSIELCRGYNYESFHEDLQKLYFWAGVEDKPTVFLFSD</sequence>
<proteinExistence type="inferred from homology"/>
<dbReference type="GO" id="GO:0007018">
    <property type="term" value="P:microtubule-based movement"/>
    <property type="evidence" value="ECO:0007669"/>
    <property type="project" value="InterPro"/>
</dbReference>
<evidence type="ECO:0000256" key="1">
    <source>
        <dbReference type="ARBA" id="ARBA00008887"/>
    </source>
</evidence>
<dbReference type="GO" id="GO:0045505">
    <property type="term" value="F:dynein intermediate chain binding"/>
    <property type="evidence" value="ECO:0007669"/>
    <property type="project" value="InterPro"/>
</dbReference>
<organism evidence="3 4">
    <name type="scientific">Hymenolepis diminuta</name>
    <name type="common">Rat tapeworm</name>
    <dbReference type="NCBI Taxonomy" id="6216"/>
    <lineage>
        <taxon>Eukaryota</taxon>
        <taxon>Metazoa</taxon>
        <taxon>Spiralia</taxon>
        <taxon>Lophotrochozoa</taxon>
        <taxon>Platyhelminthes</taxon>
        <taxon>Cestoda</taxon>
        <taxon>Eucestoda</taxon>
        <taxon>Cyclophyllidea</taxon>
        <taxon>Hymenolepididae</taxon>
        <taxon>Hymenolepis</taxon>
    </lineage>
</organism>
<dbReference type="Pfam" id="PF12780">
    <property type="entry name" value="AAA_8"/>
    <property type="match status" value="1"/>
</dbReference>
<dbReference type="SUPFAM" id="SSF52540">
    <property type="entry name" value="P-loop containing nucleoside triphosphate hydrolases"/>
    <property type="match status" value="1"/>
</dbReference>
<dbReference type="PANTHER" id="PTHR22878:SF68">
    <property type="entry name" value="DYNEIN HEAVY CHAIN 6, AXONEMAL-LIKE"/>
    <property type="match status" value="1"/>
</dbReference>
<feature type="domain" description="Dynein heavy chain AAA module D4" evidence="2">
    <location>
        <begin position="1"/>
        <end position="88"/>
    </location>
</feature>
<keyword evidence="4" id="KW-1185">Reference proteome</keyword>
<evidence type="ECO:0000313" key="3">
    <source>
        <dbReference type="EMBL" id="VUZ41239.1"/>
    </source>
</evidence>
<comment type="similarity">
    <text evidence="1">Belongs to the dynein heavy chain family.</text>
</comment>
<dbReference type="Gene3D" id="3.40.50.300">
    <property type="entry name" value="P-loop containing nucleotide triphosphate hydrolases"/>
    <property type="match status" value="1"/>
</dbReference>
<reference evidence="3 4" key="1">
    <citation type="submission" date="2019-07" db="EMBL/GenBank/DDBJ databases">
        <authorList>
            <person name="Jastrzebski P J."/>
            <person name="Paukszto L."/>
            <person name="Jastrzebski P J."/>
        </authorList>
    </citation>
    <scope>NUCLEOTIDE SEQUENCE [LARGE SCALE GENOMIC DNA]</scope>
    <source>
        <strain evidence="3 4">WMS-il1</strain>
    </source>
</reference>